<protein>
    <submittedName>
        <fullName evidence="2">Uncharacterized protein</fullName>
    </submittedName>
</protein>
<dbReference type="EMBL" id="CAJNRE010005580">
    <property type="protein sequence ID" value="CAF2046750.1"/>
    <property type="molecule type" value="Genomic_DNA"/>
</dbReference>
<gene>
    <name evidence="2" type="ORF">MBJ925_LOCUS12269</name>
</gene>
<comment type="caution">
    <text evidence="2">The sequence shown here is derived from an EMBL/GenBank/DDBJ whole genome shotgun (WGS) entry which is preliminary data.</text>
</comment>
<sequence>MLNGINYLLRLCLITAIPTMTSLCTIAQVIVNDDLSAFVSSIMISKRAESIETIQTQISLTVEQFQLSTSDSFNLMFSYVVDMVYGNRLISSILSNWVLEPYVLDWIIENIEFSVLPRSYGNDSVFCEISSRCSTSAAIDG</sequence>
<keyword evidence="1" id="KW-0812">Transmembrane</keyword>
<keyword evidence="1" id="KW-1133">Transmembrane helix</keyword>
<dbReference type="AlphaFoldDB" id="A0A816PD68"/>
<dbReference type="Proteomes" id="UP000663824">
    <property type="component" value="Unassembled WGS sequence"/>
</dbReference>
<evidence type="ECO:0000256" key="1">
    <source>
        <dbReference type="SAM" id="Phobius"/>
    </source>
</evidence>
<keyword evidence="1" id="KW-0472">Membrane</keyword>
<reference evidence="2" key="1">
    <citation type="submission" date="2021-02" db="EMBL/GenBank/DDBJ databases">
        <authorList>
            <person name="Nowell W R."/>
        </authorList>
    </citation>
    <scope>NUCLEOTIDE SEQUENCE</scope>
</reference>
<proteinExistence type="predicted"/>
<accession>A0A816PD68</accession>
<evidence type="ECO:0000313" key="3">
    <source>
        <dbReference type="Proteomes" id="UP000663824"/>
    </source>
</evidence>
<feature type="transmembrane region" description="Helical" evidence="1">
    <location>
        <begin position="7"/>
        <end position="31"/>
    </location>
</feature>
<evidence type="ECO:0000313" key="2">
    <source>
        <dbReference type="EMBL" id="CAF2046750.1"/>
    </source>
</evidence>
<name>A0A816PD68_9BILA</name>
<organism evidence="2 3">
    <name type="scientific">Rotaria magnacalcarata</name>
    <dbReference type="NCBI Taxonomy" id="392030"/>
    <lineage>
        <taxon>Eukaryota</taxon>
        <taxon>Metazoa</taxon>
        <taxon>Spiralia</taxon>
        <taxon>Gnathifera</taxon>
        <taxon>Rotifera</taxon>
        <taxon>Eurotatoria</taxon>
        <taxon>Bdelloidea</taxon>
        <taxon>Philodinida</taxon>
        <taxon>Philodinidae</taxon>
        <taxon>Rotaria</taxon>
    </lineage>
</organism>